<dbReference type="Proteomes" id="UP000002407">
    <property type="component" value="Chromosome"/>
</dbReference>
<proteinExistence type="inferred from homology"/>
<dbReference type="InterPro" id="IPR001455">
    <property type="entry name" value="TusA-like"/>
</dbReference>
<dbReference type="NCBIfam" id="TIGR03527">
    <property type="entry name" value="selenium_YedF"/>
    <property type="match status" value="1"/>
</dbReference>
<dbReference type="PANTHER" id="PTHR33279">
    <property type="entry name" value="SULFUR CARRIER PROTEIN YEDF-RELATED"/>
    <property type="match status" value="1"/>
</dbReference>
<protein>
    <recommendedName>
        <fullName evidence="2">UPF0033 domain-containing protein</fullName>
    </recommendedName>
</protein>
<dbReference type="EMBL" id="CP000776">
    <property type="protein sequence ID" value="ABS51035.1"/>
    <property type="molecule type" value="Genomic_DNA"/>
</dbReference>
<evidence type="ECO:0000256" key="1">
    <source>
        <dbReference type="ARBA" id="ARBA00008984"/>
    </source>
</evidence>
<keyword evidence="4" id="KW-1185">Reference proteome</keyword>
<dbReference type="Gene3D" id="3.30.110.40">
    <property type="entry name" value="TusA-like domain"/>
    <property type="match status" value="1"/>
</dbReference>
<dbReference type="Pfam" id="PF01206">
    <property type="entry name" value="TusA"/>
    <property type="match status" value="1"/>
</dbReference>
<evidence type="ECO:0000259" key="2">
    <source>
        <dbReference type="Pfam" id="PF01206"/>
    </source>
</evidence>
<dbReference type="RefSeq" id="WP_012109596.1">
    <property type="nucleotide sequence ID" value="NC_009714.1"/>
</dbReference>
<comment type="similarity">
    <text evidence="1">Belongs to the sulfur carrier protein TusA family.</text>
</comment>
<evidence type="ECO:0000313" key="3">
    <source>
        <dbReference type="EMBL" id="ABS51035.1"/>
    </source>
</evidence>
<dbReference type="eggNOG" id="COG0425">
    <property type="taxonomic scope" value="Bacteria"/>
</dbReference>
<feature type="domain" description="UPF0033" evidence="2">
    <location>
        <begin position="2"/>
        <end position="67"/>
    </location>
</feature>
<reference evidence="4" key="1">
    <citation type="submission" date="2007-07" db="EMBL/GenBank/DDBJ databases">
        <title>Complete genome sequence of Campylobacter hominis ATCC BAA-381, a commensal isolated from the human gastrointestinal tract.</title>
        <authorList>
            <person name="Fouts D.E."/>
            <person name="Mongodin E.F."/>
            <person name="Puiu D."/>
            <person name="Sebastian Y."/>
            <person name="Miller W.G."/>
            <person name="Mandrell R.E."/>
            <person name="Nelson K.E."/>
        </authorList>
    </citation>
    <scope>NUCLEOTIDE SEQUENCE [LARGE SCALE GENOMIC DNA]</scope>
    <source>
        <strain evidence="4">ATCC BAA-381 / LMG 19568 / NCTC 13146 / CH001A</strain>
    </source>
</reference>
<dbReference type="OrthoDB" id="9801500at2"/>
<dbReference type="AlphaFoldDB" id="A7I448"/>
<sequence length="199" mass="22080">MQIDCRNLECPKPVIKTKETLKSLKIGQNLEILVNSKTSLENISRFLNTNSMKFEVSELDGGEFCIKTTKMDELEDENIDFAVCDSGVKNVKKVIFLNEESCGSGEVGKSLLAKFLGTIKNLTNPPKTIICVNNAVFMTTNRAHACYPVLKDLESIGIEILSCGSCLEAYKLVDKLSIGKMSNAYEIMEILTQNEVLKL</sequence>
<organism evidence="3 4">
    <name type="scientific">Campylobacter hominis (strain ATCC BAA-381 / DSM 21671 / CCUG 45161 / LMG 19568 / NCTC 13146 / CH001A)</name>
    <dbReference type="NCBI Taxonomy" id="360107"/>
    <lineage>
        <taxon>Bacteria</taxon>
        <taxon>Pseudomonadati</taxon>
        <taxon>Campylobacterota</taxon>
        <taxon>Epsilonproteobacteria</taxon>
        <taxon>Campylobacterales</taxon>
        <taxon>Campylobacteraceae</taxon>
        <taxon>Campylobacter</taxon>
    </lineage>
</organism>
<name>A7I448_CAMHC</name>
<dbReference type="InterPro" id="IPR036868">
    <property type="entry name" value="TusA-like_sf"/>
</dbReference>
<dbReference type="SUPFAM" id="SSF75169">
    <property type="entry name" value="DsrEFH-like"/>
    <property type="match status" value="1"/>
</dbReference>
<dbReference type="STRING" id="360107.CHAB381_1779"/>
<gene>
    <name evidence="3" type="ordered locus">CHAB381_1779</name>
</gene>
<dbReference type="HOGENOM" id="CLU_097491_0_0_7"/>
<dbReference type="InterPro" id="IPR027396">
    <property type="entry name" value="DsrEFH-like"/>
</dbReference>
<dbReference type="PANTHER" id="PTHR33279:SF6">
    <property type="entry name" value="SULFUR CARRIER PROTEIN YEDF-RELATED"/>
    <property type="match status" value="1"/>
</dbReference>
<dbReference type="KEGG" id="cha:CHAB381_1779"/>
<evidence type="ECO:0000313" key="4">
    <source>
        <dbReference type="Proteomes" id="UP000002407"/>
    </source>
</evidence>
<accession>A7I448</accession>
<dbReference type="InterPro" id="IPR019870">
    <property type="entry name" value="Se_metab_YedF"/>
</dbReference>
<dbReference type="SUPFAM" id="SSF64307">
    <property type="entry name" value="SirA-like"/>
    <property type="match status" value="1"/>
</dbReference>